<dbReference type="RefSeq" id="WP_194293071.1">
    <property type="nucleotide sequence ID" value="NZ_WEGJ01000038.1"/>
</dbReference>
<proteinExistence type="predicted"/>
<protein>
    <submittedName>
        <fullName evidence="2">Uncharacterized protein</fullName>
    </submittedName>
</protein>
<keyword evidence="1" id="KW-0812">Transmembrane</keyword>
<feature type="transmembrane region" description="Helical" evidence="1">
    <location>
        <begin position="295"/>
        <end position="316"/>
    </location>
</feature>
<dbReference type="EMBL" id="WEGJ01000038">
    <property type="protein sequence ID" value="MQY15773.1"/>
    <property type="molecule type" value="Genomic_DNA"/>
</dbReference>
<name>A0A7K0CR21_9ACTN</name>
<evidence type="ECO:0000313" key="3">
    <source>
        <dbReference type="Proteomes" id="UP000466345"/>
    </source>
</evidence>
<evidence type="ECO:0000256" key="1">
    <source>
        <dbReference type="SAM" id="Phobius"/>
    </source>
</evidence>
<comment type="caution">
    <text evidence="2">The sequence shown here is derived from an EMBL/GenBank/DDBJ whole genome shotgun (WGS) entry which is preliminary data.</text>
</comment>
<keyword evidence="1" id="KW-0472">Membrane</keyword>
<keyword evidence="3" id="KW-1185">Reference proteome</keyword>
<dbReference type="AlphaFoldDB" id="A0A7K0CR21"/>
<gene>
    <name evidence="2" type="ORF">SRB5_59640</name>
</gene>
<reference evidence="2 3" key="1">
    <citation type="submission" date="2019-10" db="EMBL/GenBank/DDBJ databases">
        <title>Streptomyces smaragdinus sp. nov. and Streptomyces fabii sp. nov., isolated from the gut of fungus growing-termite Macrotermes natalensis.</title>
        <authorList>
            <person name="Schwitalla J."/>
            <person name="Benndorf R."/>
            <person name="Martin K."/>
            <person name="De Beer W."/>
            <person name="Kaster A.-K."/>
            <person name="Vollmers J."/>
            <person name="Poulsen M."/>
            <person name="Beemelmanns C."/>
        </authorList>
    </citation>
    <scope>NUCLEOTIDE SEQUENCE [LARGE SCALE GENOMIC DNA]</scope>
    <source>
        <strain evidence="2 3">RB5</strain>
    </source>
</reference>
<keyword evidence="1" id="KW-1133">Transmembrane helix</keyword>
<evidence type="ECO:0000313" key="2">
    <source>
        <dbReference type="EMBL" id="MQY15773.1"/>
    </source>
</evidence>
<sequence>MSGERSVSDAPPIVFARAWCGTDLGEYRPCRSTYERYPYEGLPRIDPADFTGADRRLAGSGEVVPELAVELGELAEGLEAKGVTLPQDFVTFQTDSKLYRLLDEISVTACSTHISEPLPSPVEPDAYLVRFLRDQQDCVIWYLYLRPSGESFVVHSHLDYEYEYEARRAGEDTGTDLDDLEEQQSAILWCAPSFTEFAYRFWAENRLWRALNDDALSGLGPGTRAYLNHYAPRPPTEFDREAKTSLRWGVASVAVWLFPYWVLSSLIAIPLGMAGACKAFIVYRRADPTERRSGRLLAGFLLSALSGGAAIAYWVFLFRHPELLVRD</sequence>
<feature type="transmembrane region" description="Helical" evidence="1">
    <location>
        <begin position="260"/>
        <end position="283"/>
    </location>
</feature>
<accession>A0A7K0CR21</accession>
<organism evidence="2 3">
    <name type="scientific">Streptomyces smaragdinus</name>
    <dbReference type="NCBI Taxonomy" id="2585196"/>
    <lineage>
        <taxon>Bacteria</taxon>
        <taxon>Bacillati</taxon>
        <taxon>Actinomycetota</taxon>
        <taxon>Actinomycetes</taxon>
        <taxon>Kitasatosporales</taxon>
        <taxon>Streptomycetaceae</taxon>
        <taxon>Streptomyces</taxon>
    </lineage>
</organism>
<dbReference type="Proteomes" id="UP000466345">
    <property type="component" value="Unassembled WGS sequence"/>
</dbReference>